<sequence length="634" mass="68351">MSGKFYKKIILLSLVTAFCAVGWFGLTNFVHAQQLDLGINQVSSSLGLPTADIRLVVARIIRAALGLLGILAVGLMLYAGFVWMTSAGNEEKIGEAKKIMINAAIGLAIILSAYSIVSFVINGLVEATTYIPPHCSDGIWNEDETGLDCGGTCPACPSGPNCYGASCLAGFQAQLPAGGQICVRNYHPAVLFNRLVDLSTLQNNLVLVRKDNSERVPGVWAIGPTPNSAIFNFNNGDCNFAPGKVSETYQSESVKSFTAASSVSLNSLQASSFSYAFWVKVNEWGDKVNATESIFSKLAGGYPGEGLSVVLNKLNRNLTFAARCQVTDVSVCRNVSATSPKADRDKCTCNIGLSTPANTYFTEGQWQFVVLVADKKGSSTNVKIYINSNLVSEVTTDKVISAASGRSLILGQQNSIYALDDFRAFSKALTQIDVSYLYNNPGVNTPDSNFIAWYSFDKADLMDNNTKFADKSGNNNHLAWDGNKDSNSDCLLPQTTYALQVLNNGVNIKSMQDQVLSCDMSCASKMGCCKTVEFTTGVGVDRTPPTVSINFLNPYSGFNYPIGNKVTAYADFRDDSGVQNVDLYLNNFYFSGQNFTSCQRSGRAFFDIDTTGFNSGVQNIKAIATDLSGLFAIM</sequence>
<protein>
    <recommendedName>
        <fullName evidence="4">LamG-like jellyroll fold domain-containing protein</fullName>
    </recommendedName>
</protein>
<keyword evidence="1" id="KW-0812">Transmembrane</keyword>
<dbReference type="SUPFAM" id="SSF49899">
    <property type="entry name" value="Concanavalin A-like lectins/glucanases"/>
    <property type="match status" value="1"/>
</dbReference>
<evidence type="ECO:0000313" key="2">
    <source>
        <dbReference type="EMBL" id="KKQ40627.1"/>
    </source>
</evidence>
<dbReference type="Pfam" id="PF13385">
    <property type="entry name" value="Laminin_G_3"/>
    <property type="match status" value="1"/>
</dbReference>
<evidence type="ECO:0000256" key="1">
    <source>
        <dbReference type="SAM" id="Phobius"/>
    </source>
</evidence>
<dbReference type="InterPro" id="IPR013320">
    <property type="entry name" value="ConA-like_dom_sf"/>
</dbReference>
<dbReference type="EMBL" id="LBTN01000015">
    <property type="protein sequence ID" value="KKQ40627.1"/>
    <property type="molecule type" value="Genomic_DNA"/>
</dbReference>
<keyword evidence="1" id="KW-0472">Membrane</keyword>
<evidence type="ECO:0000313" key="3">
    <source>
        <dbReference type="Proteomes" id="UP000034333"/>
    </source>
</evidence>
<dbReference type="InterPro" id="IPR043993">
    <property type="entry name" value="T4SS_pilin"/>
</dbReference>
<gene>
    <name evidence="2" type="ORF">US58_C0015G0020</name>
</gene>
<name>A0A0G0HEM1_9BACT</name>
<feature type="non-terminal residue" evidence="2">
    <location>
        <position position="634"/>
    </location>
</feature>
<accession>A0A0G0HEM1</accession>
<keyword evidence="1" id="KW-1133">Transmembrane helix</keyword>
<proteinExistence type="predicted"/>
<dbReference type="STRING" id="1619036.US58_C0015G0020"/>
<dbReference type="Pfam" id="PF18895">
    <property type="entry name" value="T4SS_pilin"/>
    <property type="match status" value="1"/>
</dbReference>
<dbReference type="AlphaFoldDB" id="A0A0G0HEM1"/>
<evidence type="ECO:0008006" key="4">
    <source>
        <dbReference type="Google" id="ProtNLM"/>
    </source>
</evidence>
<feature type="transmembrane region" description="Helical" evidence="1">
    <location>
        <begin position="56"/>
        <end position="78"/>
    </location>
</feature>
<reference evidence="2 3" key="1">
    <citation type="journal article" date="2015" name="Nature">
        <title>rRNA introns, odd ribosomes, and small enigmatic genomes across a large radiation of phyla.</title>
        <authorList>
            <person name="Brown C.T."/>
            <person name="Hug L.A."/>
            <person name="Thomas B.C."/>
            <person name="Sharon I."/>
            <person name="Castelle C.J."/>
            <person name="Singh A."/>
            <person name="Wilkins M.J."/>
            <person name="Williams K.H."/>
            <person name="Banfield J.F."/>
        </authorList>
    </citation>
    <scope>NUCLEOTIDE SEQUENCE [LARGE SCALE GENOMIC DNA]</scope>
</reference>
<comment type="caution">
    <text evidence="2">The sequence shown here is derived from an EMBL/GenBank/DDBJ whole genome shotgun (WGS) entry which is preliminary data.</text>
</comment>
<dbReference type="Proteomes" id="UP000034333">
    <property type="component" value="Unassembled WGS sequence"/>
</dbReference>
<feature type="transmembrane region" description="Helical" evidence="1">
    <location>
        <begin position="99"/>
        <end position="125"/>
    </location>
</feature>
<organism evidence="2 3">
    <name type="scientific">Candidatus Magasanikbacteria bacterium GW2011_GWA2_37_8</name>
    <dbReference type="NCBI Taxonomy" id="1619036"/>
    <lineage>
        <taxon>Bacteria</taxon>
        <taxon>Candidatus Magasanikiibacteriota</taxon>
    </lineage>
</organism>
<dbReference type="Gene3D" id="2.60.120.200">
    <property type="match status" value="1"/>
</dbReference>